<dbReference type="RefSeq" id="WP_014373126.1">
    <property type="nucleotide sequence ID" value="NC_016940.1"/>
</dbReference>
<reference evidence="1 2" key="1">
    <citation type="journal article" date="2012" name="Stand. Genomic Sci.">
        <title>Complete genome sequencing and analysis of Saprospira grandis str. Lewin, a predatory marine bacterium.</title>
        <authorList>
            <person name="Saw J.H."/>
            <person name="Yuryev A."/>
            <person name="Kanbe M."/>
            <person name="Hou S."/>
            <person name="Young A.G."/>
            <person name="Aizawa S."/>
            <person name="Alam M."/>
        </authorList>
    </citation>
    <scope>NUCLEOTIDE SEQUENCE [LARGE SCALE GENOMIC DNA]</scope>
    <source>
        <strain evidence="1 2">Lewin</strain>
    </source>
</reference>
<evidence type="ECO:0000313" key="1">
    <source>
        <dbReference type="EMBL" id="AFC22876.1"/>
    </source>
</evidence>
<accession>H6L504</accession>
<proteinExistence type="predicted"/>
<sequence length="155" mass="17996">MSFLSKIKDFVGFTGLKVEHERPNLELPYNSTQFDFPYVLQVGHNLDITDIRQTLRVQRSGFDECVEELVLADKMASKTAPENLHFPLSVEKGEQLHYPLNFEFDLAEALKKWNINSVEEALKANLKFEVLLQIDIKETFYAFDPEVRFILELKA</sequence>
<dbReference type="EMBL" id="CP002831">
    <property type="protein sequence ID" value="AFC22876.1"/>
    <property type="molecule type" value="Genomic_DNA"/>
</dbReference>
<dbReference type="Proteomes" id="UP000007519">
    <property type="component" value="Chromosome"/>
</dbReference>
<dbReference type="HOGENOM" id="CLU_1694277_0_0_10"/>
<keyword evidence="2" id="KW-1185">Reference proteome</keyword>
<dbReference type="AlphaFoldDB" id="H6L504"/>
<gene>
    <name evidence="1" type="ordered locus">SGRA_0132</name>
</gene>
<dbReference type="KEGG" id="sgn:SGRA_0132"/>
<dbReference type="OrthoDB" id="1491853at2"/>
<organism evidence="1 2">
    <name type="scientific">Saprospira grandis (strain Lewin)</name>
    <dbReference type="NCBI Taxonomy" id="984262"/>
    <lineage>
        <taxon>Bacteria</taxon>
        <taxon>Pseudomonadati</taxon>
        <taxon>Bacteroidota</taxon>
        <taxon>Saprospiria</taxon>
        <taxon>Saprospirales</taxon>
        <taxon>Saprospiraceae</taxon>
        <taxon>Saprospira</taxon>
    </lineage>
</organism>
<dbReference type="STRING" id="984262.SGRA_0132"/>
<name>H6L504_SAPGL</name>
<protein>
    <submittedName>
        <fullName evidence="1">Uncharacterized protein</fullName>
    </submittedName>
</protein>
<evidence type="ECO:0000313" key="2">
    <source>
        <dbReference type="Proteomes" id="UP000007519"/>
    </source>
</evidence>